<dbReference type="Pfam" id="PF13401">
    <property type="entry name" value="AAA_22"/>
    <property type="match status" value="1"/>
</dbReference>
<dbReference type="RefSeq" id="WP_119441646.1">
    <property type="nucleotide sequence ID" value="NZ_CP170494.1"/>
</dbReference>
<keyword evidence="4" id="KW-1185">Reference proteome</keyword>
<reference evidence="3 4" key="1">
    <citation type="submission" date="2017-08" db="EMBL/GenBank/DDBJ databases">
        <title>Pusillimonas indicus sp. nov., a member of the family Alcaligenaceae isolated from surface seawater.</title>
        <authorList>
            <person name="Li J."/>
        </authorList>
    </citation>
    <scope>NUCLEOTIDE SEQUENCE [LARGE SCALE GENOMIC DNA]</scope>
    <source>
        <strain evidence="3 4">17-4A</strain>
    </source>
</reference>
<dbReference type="SUPFAM" id="SSF52540">
    <property type="entry name" value="P-loop containing nucleoside triphosphate hydrolases"/>
    <property type="match status" value="1"/>
</dbReference>
<dbReference type="Proteomes" id="UP000266483">
    <property type="component" value="Unassembled WGS sequence"/>
</dbReference>
<evidence type="ECO:0000313" key="4">
    <source>
        <dbReference type="Proteomes" id="UP000266483"/>
    </source>
</evidence>
<dbReference type="Gene3D" id="3.40.50.300">
    <property type="entry name" value="P-loop containing nucleotide triphosphate hydrolases"/>
    <property type="match status" value="1"/>
</dbReference>
<sequence>MDKADIRPGNKITQTLTRQMRELNNRDLIANRVTQLPRPSSPIEQVQTHQIGPTIEALLHQLYMPTSQDLDILERFVQTGIAHYETNYPSDHSYLQTLYTHQESFSPPVQTPTCLTGPAGIGKTSLLQALGRLLPPPIELEPAPNHGPVLFTSHWSIEVRQRVNANSLLQQLVLPLEERSARPRNLGALAAKLAHRAGVALFLVDELQFLTQSGTANTLITKLLYELSYVGIPLVYVANYSMCRLLQKRPEQDRQRLLANPIVMLPTQPDSQDWMAYLRAIQKVLGTTLQIDVLKERGTIYYLSAGLKRLVKQLLRRAYELAWHTGRRYVTIADLHDAYNDTPYAISRQQVEAMLSPHSKRSSEYVCPFPLPRVAAQALAQQQEERKRIKILNDIQVSALTTTERENLPTELTTPRQAKPSRPKRPKLSAQELRKTHEYRLNTGQIPSK</sequence>
<protein>
    <recommendedName>
        <fullName evidence="2">AAA+ ATPase domain-containing protein</fullName>
    </recommendedName>
</protein>
<dbReference type="InterPro" id="IPR003593">
    <property type="entry name" value="AAA+_ATPase"/>
</dbReference>
<dbReference type="SMART" id="SM00382">
    <property type="entry name" value="AAA"/>
    <property type="match status" value="1"/>
</dbReference>
<feature type="domain" description="AAA+ ATPase" evidence="2">
    <location>
        <begin position="109"/>
        <end position="234"/>
    </location>
</feature>
<proteinExistence type="predicted"/>
<evidence type="ECO:0000256" key="1">
    <source>
        <dbReference type="SAM" id="MobiDB-lite"/>
    </source>
</evidence>
<gene>
    <name evidence="3" type="ORF">CJO09_06535</name>
</gene>
<evidence type="ECO:0000259" key="2">
    <source>
        <dbReference type="SMART" id="SM00382"/>
    </source>
</evidence>
<dbReference type="InterPro" id="IPR027417">
    <property type="entry name" value="P-loop_NTPase"/>
</dbReference>
<organism evidence="3 4">
    <name type="scientific">Neopusillimonas maritima</name>
    <dbReference type="NCBI Taxonomy" id="2026239"/>
    <lineage>
        <taxon>Bacteria</taxon>
        <taxon>Pseudomonadati</taxon>
        <taxon>Pseudomonadota</taxon>
        <taxon>Betaproteobacteria</taxon>
        <taxon>Burkholderiales</taxon>
        <taxon>Alcaligenaceae</taxon>
        <taxon>Neopusillimonas</taxon>
    </lineage>
</organism>
<comment type="caution">
    <text evidence="3">The sequence shown here is derived from an EMBL/GenBank/DDBJ whole genome shotgun (WGS) entry which is preliminary data.</text>
</comment>
<name>A0ABX9MWB6_9BURK</name>
<dbReference type="InterPro" id="IPR049945">
    <property type="entry name" value="AAA_22"/>
</dbReference>
<accession>A0ABX9MWB6</accession>
<evidence type="ECO:0000313" key="3">
    <source>
        <dbReference type="EMBL" id="RII83255.1"/>
    </source>
</evidence>
<dbReference type="EMBL" id="NQOU01000002">
    <property type="protein sequence ID" value="RII83255.1"/>
    <property type="molecule type" value="Genomic_DNA"/>
</dbReference>
<feature type="region of interest" description="Disordered" evidence="1">
    <location>
        <begin position="406"/>
        <end position="449"/>
    </location>
</feature>